<protein>
    <submittedName>
        <fullName evidence="1">Uncharacterized protein</fullName>
    </submittedName>
</protein>
<gene>
    <name evidence="1" type="ORF">C4N24_01320</name>
</gene>
<dbReference type="EMBL" id="PRLD01000001">
    <property type="protein sequence ID" value="RAW60776.1"/>
    <property type="molecule type" value="Genomic_DNA"/>
</dbReference>
<evidence type="ECO:0000313" key="1">
    <source>
        <dbReference type="EMBL" id="RAW60776.1"/>
    </source>
</evidence>
<comment type="caution">
    <text evidence="1">The sequence shown here is derived from an EMBL/GenBank/DDBJ whole genome shotgun (WGS) entry which is preliminary data.</text>
</comment>
<name>A0A329UI33_9FIRM</name>
<dbReference type="RefSeq" id="WP_112089999.1">
    <property type="nucleotide sequence ID" value="NZ_PRLD01000001.1"/>
</dbReference>
<organism evidence="1 2">
    <name type="scientific">Faecalibacterium prausnitzii</name>
    <dbReference type="NCBI Taxonomy" id="853"/>
    <lineage>
        <taxon>Bacteria</taxon>
        <taxon>Bacillati</taxon>
        <taxon>Bacillota</taxon>
        <taxon>Clostridia</taxon>
        <taxon>Eubacteriales</taxon>
        <taxon>Oscillospiraceae</taxon>
        <taxon>Faecalibacterium</taxon>
    </lineage>
</organism>
<dbReference type="Proteomes" id="UP000251281">
    <property type="component" value="Unassembled WGS sequence"/>
</dbReference>
<reference evidence="1 2" key="1">
    <citation type="submission" date="2018-02" db="EMBL/GenBank/DDBJ databases">
        <title>Complete genome sequencing of Faecalibacterium prausnitzii strains isolated from the human gut.</title>
        <authorList>
            <person name="Fitzgerald B.C."/>
            <person name="Shkoporov A.N."/>
            <person name="Ross P.R."/>
            <person name="Hill C."/>
        </authorList>
    </citation>
    <scope>NUCLEOTIDE SEQUENCE [LARGE SCALE GENOMIC DNA]</scope>
    <source>
        <strain evidence="1 2">APC923/51-1</strain>
    </source>
</reference>
<evidence type="ECO:0000313" key="2">
    <source>
        <dbReference type="Proteomes" id="UP000251281"/>
    </source>
</evidence>
<sequence length="79" mass="8706">MRTVKYSELSRAMHDFTKQIDTLDECIEVGLVSGEKVQISISASCPEATPERVAEFAKHLSEVAVAAKNFKYAGCTIVR</sequence>
<proteinExistence type="predicted"/>
<accession>A0A329UI33</accession>
<dbReference type="AlphaFoldDB" id="A0A329UI33"/>